<name>L2GVY1_VAVCU</name>
<evidence type="ECO:0000313" key="2">
    <source>
        <dbReference type="EMBL" id="ELA47265.1"/>
    </source>
</evidence>
<accession>L2GVY1</accession>
<proteinExistence type="predicted"/>
<dbReference type="HOGENOM" id="CLU_2265747_0_0_1"/>
<keyword evidence="1" id="KW-0812">Transmembrane</keyword>
<dbReference type="RefSeq" id="XP_008074280.1">
    <property type="nucleotide sequence ID" value="XM_008076089.1"/>
</dbReference>
<gene>
    <name evidence="2" type="ORF">VCUG_01261</name>
</gene>
<evidence type="ECO:0000256" key="1">
    <source>
        <dbReference type="SAM" id="Phobius"/>
    </source>
</evidence>
<dbReference type="GeneID" id="19879141"/>
<dbReference type="Proteomes" id="UP000011081">
    <property type="component" value="Unassembled WGS sequence"/>
</dbReference>
<dbReference type="InParanoid" id="L2GVY1"/>
<keyword evidence="3" id="KW-1185">Reference proteome</keyword>
<keyword evidence="1" id="KW-1133">Transmembrane helix</keyword>
<reference evidence="3" key="1">
    <citation type="submission" date="2011-03" db="EMBL/GenBank/DDBJ databases">
        <title>The genome sequence of Vavraia culicis strain floridensis.</title>
        <authorList>
            <consortium name="The Broad Institute Genome Sequencing Platform"/>
            <person name="Cuomo C."/>
            <person name="Becnel J."/>
            <person name="Sanscrainte N."/>
            <person name="Young S.K."/>
            <person name="Zeng Q."/>
            <person name="Gargeya S."/>
            <person name="Fitzgerald M."/>
            <person name="Haas B."/>
            <person name="Abouelleil A."/>
            <person name="Alvarado L."/>
            <person name="Arachchi H.M."/>
            <person name="Berlin A."/>
            <person name="Chapman S.B."/>
            <person name="Gearin G."/>
            <person name="Goldberg J."/>
            <person name="Griggs A."/>
            <person name="Gujja S."/>
            <person name="Hansen M."/>
            <person name="Heiman D."/>
            <person name="Howarth C."/>
            <person name="Larimer J."/>
            <person name="Lui A."/>
            <person name="MacDonald P.J.P."/>
            <person name="McCowen C."/>
            <person name="Montmayeur A."/>
            <person name="Murphy C."/>
            <person name="Neiman D."/>
            <person name="Pearson M."/>
            <person name="Priest M."/>
            <person name="Roberts A."/>
            <person name="Saif S."/>
            <person name="Shea T."/>
            <person name="Sisk P."/>
            <person name="Stolte C."/>
            <person name="Sykes S."/>
            <person name="Wortman J."/>
            <person name="Nusbaum C."/>
            <person name="Birren B."/>
        </authorList>
    </citation>
    <scope>NUCLEOTIDE SEQUENCE [LARGE SCALE GENOMIC DNA]</scope>
    <source>
        <strain evidence="3">floridensis</strain>
    </source>
</reference>
<evidence type="ECO:0000313" key="3">
    <source>
        <dbReference type="Proteomes" id="UP000011081"/>
    </source>
</evidence>
<dbReference type="VEuPathDB" id="MicrosporidiaDB:VCUG_01261"/>
<organism evidence="2 3">
    <name type="scientific">Vavraia culicis (isolate floridensis)</name>
    <name type="common">Microsporidian parasite</name>
    <dbReference type="NCBI Taxonomy" id="948595"/>
    <lineage>
        <taxon>Eukaryota</taxon>
        <taxon>Fungi</taxon>
        <taxon>Fungi incertae sedis</taxon>
        <taxon>Microsporidia</taxon>
        <taxon>Pleistophoridae</taxon>
        <taxon>Vavraia</taxon>
    </lineage>
</organism>
<sequence>MYYRITYCYVKCVAVHTPMKRYSKFAPFFFLILFSIAVQLYVLFPRAVTYTIRNDVLEVRNGNLKEIYVFLDGKKVVVRRKSIKRVELDGAKRVMGHCNEILR</sequence>
<keyword evidence="1" id="KW-0472">Membrane</keyword>
<protein>
    <submittedName>
        <fullName evidence="2">Uncharacterized protein</fullName>
    </submittedName>
</protein>
<dbReference type="AlphaFoldDB" id="L2GVY1"/>
<feature type="transmembrane region" description="Helical" evidence="1">
    <location>
        <begin position="25"/>
        <end position="44"/>
    </location>
</feature>
<dbReference type="EMBL" id="GL877421">
    <property type="protein sequence ID" value="ELA47265.1"/>
    <property type="molecule type" value="Genomic_DNA"/>
</dbReference>